<dbReference type="InterPro" id="IPR011992">
    <property type="entry name" value="EF-hand-dom_pair"/>
</dbReference>
<reference evidence="2 3" key="1">
    <citation type="journal article" date="2020" name="Nat. Commun.">
        <title>Donkey genomes provide new insights into domestication and selection for coat color.</title>
        <authorList>
            <person name="Wang"/>
            <person name="C."/>
            <person name="Li"/>
            <person name="H."/>
            <person name="Guo"/>
            <person name="Y."/>
            <person name="Huang"/>
            <person name="J."/>
            <person name="Sun"/>
            <person name="Y."/>
            <person name="Min"/>
            <person name="J."/>
            <person name="Wang"/>
            <person name="J."/>
            <person name="Fang"/>
            <person name="X."/>
            <person name="Zhao"/>
            <person name="Z."/>
            <person name="Wang"/>
            <person name="S."/>
            <person name="Zhang"/>
            <person name="Y."/>
            <person name="Liu"/>
            <person name="Q."/>
            <person name="Jiang"/>
            <person name="Q."/>
            <person name="Wang"/>
            <person name="X."/>
            <person name="Guo"/>
            <person name="Y."/>
            <person name="Yang"/>
            <person name="C."/>
            <person name="Wang"/>
            <person name="Y."/>
            <person name="Tian"/>
            <person name="F."/>
            <person name="Zhuang"/>
            <person name="G."/>
            <person name="Fan"/>
            <person name="Y."/>
            <person name="Gao"/>
            <person name="Q."/>
            <person name="Li"/>
            <person name="Y."/>
            <person name="Ju"/>
            <person name="Z."/>
            <person name="Li"/>
            <person name="J."/>
            <person name="Li"/>
            <person name="R."/>
            <person name="Hou"/>
            <person name="M."/>
            <person name="Yang"/>
            <person name="G."/>
            <person name="Liu"/>
            <person name="G."/>
            <person name="Liu"/>
            <person name="W."/>
            <person name="Guo"/>
            <person name="J."/>
            <person name="Pan"/>
            <person name="S."/>
            <person name="Fan"/>
            <person name="G."/>
            <person name="Zhang"/>
            <person name="W."/>
            <person name="Zhang"/>
            <person name="R."/>
            <person name="Yu"/>
            <person name="J."/>
            <person name="Zhang"/>
            <person name="X."/>
            <person name="Yin"/>
            <person name="Q."/>
            <person name="Ji"/>
            <person name="C."/>
            <person name="Jin"/>
            <person name="Y."/>
            <person name="Yue"/>
            <person name="G."/>
            <person name="Liu"/>
            <person name="M."/>
            <person name="Xu"/>
            <person name="J."/>
            <person name="Liu"/>
            <person name="S."/>
            <person name="Jordana"/>
            <person name="J."/>
            <person name="Noce"/>
            <person name="A."/>
            <person name="Amills"/>
            <person name="M."/>
            <person name="Wu"/>
            <person name="D.D."/>
            <person name="Li"/>
            <person name="S."/>
            <person name="Zhou"/>
            <person name="X. and Zhong"/>
            <person name="J."/>
        </authorList>
    </citation>
    <scope>NUCLEOTIDE SEQUENCE [LARGE SCALE GENOMIC DNA]</scope>
</reference>
<dbReference type="GeneTree" id="ENSGT00930000151136"/>
<reference evidence="2" key="2">
    <citation type="submission" date="2025-08" db="UniProtKB">
        <authorList>
            <consortium name="Ensembl"/>
        </authorList>
    </citation>
    <scope>IDENTIFICATION</scope>
</reference>
<dbReference type="SUPFAM" id="SSF47473">
    <property type="entry name" value="EF-hand"/>
    <property type="match status" value="1"/>
</dbReference>
<dbReference type="InterPro" id="IPR002048">
    <property type="entry name" value="EF_hand_dom"/>
</dbReference>
<accession>A0A9L0IGY7</accession>
<dbReference type="Ensembl" id="ENSEAST00005060610.1">
    <property type="protein sequence ID" value="ENSEASP00005039447.1"/>
    <property type="gene ID" value="ENSEASG00005038627.1"/>
</dbReference>
<dbReference type="GO" id="GO:0005509">
    <property type="term" value="F:calcium ion binding"/>
    <property type="evidence" value="ECO:0007669"/>
    <property type="project" value="InterPro"/>
</dbReference>
<evidence type="ECO:0000313" key="3">
    <source>
        <dbReference type="Proteomes" id="UP000694387"/>
    </source>
</evidence>
<dbReference type="AlphaFoldDB" id="A0A9L0IGY7"/>
<proteinExistence type="predicted"/>
<organism evidence="2 3">
    <name type="scientific">Equus asinus</name>
    <name type="common">Donkey</name>
    <name type="synonym">Equus africanus asinus</name>
    <dbReference type="NCBI Taxonomy" id="9793"/>
    <lineage>
        <taxon>Eukaryota</taxon>
        <taxon>Metazoa</taxon>
        <taxon>Chordata</taxon>
        <taxon>Craniata</taxon>
        <taxon>Vertebrata</taxon>
        <taxon>Euteleostomi</taxon>
        <taxon>Mammalia</taxon>
        <taxon>Eutheria</taxon>
        <taxon>Laurasiatheria</taxon>
        <taxon>Perissodactyla</taxon>
        <taxon>Equidae</taxon>
        <taxon>Equus</taxon>
    </lineage>
</organism>
<evidence type="ECO:0000313" key="2">
    <source>
        <dbReference type="Ensembl" id="ENSEASP00005039447.1"/>
    </source>
</evidence>
<name>A0A9L0IGY7_EQUAS</name>
<reference evidence="2" key="3">
    <citation type="submission" date="2025-09" db="UniProtKB">
        <authorList>
            <consortium name="Ensembl"/>
        </authorList>
    </citation>
    <scope>IDENTIFICATION</scope>
</reference>
<keyword evidence="3" id="KW-1185">Reference proteome</keyword>
<gene>
    <name evidence="2" type="primary">PVALEF</name>
</gene>
<dbReference type="Gene3D" id="1.10.238.10">
    <property type="entry name" value="EF-hand"/>
    <property type="match status" value="1"/>
</dbReference>
<sequence length="126" mass="14361">MDEDFSPQVKKMALAIGTSLLDKDKLLPTDTRDQGSFNYLKFSEYMKEFQAMGQLESVIPKAFQTLDKDKSCFIKWNEIKYILSIASSGPAALLMAEKAEAIIQVADRIDSEEFFELIKKKIPKEK</sequence>
<dbReference type="PROSITE" id="PS50222">
    <property type="entry name" value="EF_HAND_2"/>
    <property type="match status" value="1"/>
</dbReference>
<protein>
    <submittedName>
        <fullName evidence="2">Parvalbumin like EF-hand containing</fullName>
    </submittedName>
</protein>
<dbReference type="Proteomes" id="UP000694387">
    <property type="component" value="Chromosome 13"/>
</dbReference>
<feature type="domain" description="EF-hand" evidence="1">
    <location>
        <begin position="54"/>
        <end position="89"/>
    </location>
</feature>
<evidence type="ECO:0000259" key="1">
    <source>
        <dbReference type="PROSITE" id="PS50222"/>
    </source>
</evidence>